<dbReference type="AlphaFoldDB" id="Q5Z5M2"/>
<evidence type="ECO:0000256" key="1">
    <source>
        <dbReference type="SAM" id="MobiDB-lite"/>
    </source>
</evidence>
<accession>Q5Z5M2</accession>
<feature type="compositionally biased region" description="Acidic residues" evidence="1">
    <location>
        <begin position="122"/>
        <end position="131"/>
    </location>
</feature>
<reference evidence="3" key="1">
    <citation type="journal article" date="2005" name="Nature">
        <title>The map-based sequence of the rice genome.</title>
        <authorList>
            <consortium name="International rice genome sequencing project (IRGSP)"/>
            <person name="Matsumoto T."/>
            <person name="Wu J."/>
            <person name="Kanamori H."/>
            <person name="Katayose Y."/>
            <person name="Fujisawa M."/>
            <person name="Namiki N."/>
            <person name="Mizuno H."/>
            <person name="Yamamoto K."/>
            <person name="Antonio B.A."/>
            <person name="Baba T."/>
            <person name="Sakata K."/>
            <person name="Nagamura Y."/>
            <person name="Aoki H."/>
            <person name="Arikawa K."/>
            <person name="Arita K."/>
            <person name="Bito T."/>
            <person name="Chiden Y."/>
            <person name="Fujitsuka N."/>
            <person name="Fukunaka R."/>
            <person name="Hamada M."/>
            <person name="Harada C."/>
            <person name="Hayashi A."/>
            <person name="Hijishita S."/>
            <person name="Honda M."/>
            <person name="Hosokawa S."/>
            <person name="Ichikawa Y."/>
            <person name="Idonuma A."/>
            <person name="Iijima M."/>
            <person name="Ikeda M."/>
            <person name="Ikeno M."/>
            <person name="Ito K."/>
            <person name="Ito S."/>
            <person name="Ito T."/>
            <person name="Ito Y."/>
            <person name="Ito Y."/>
            <person name="Iwabuchi A."/>
            <person name="Kamiya K."/>
            <person name="Karasawa W."/>
            <person name="Kurita K."/>
            <person name="Katagiri S."/>
            <person name="Kikuta A."/>
            <person name="Kobayashi H."/>
            <person name="Kobayashi N."/>
            <person name="Machita K."/>
            <person name="Maehara T."/>
            <person name="Masukawa M."/>
            <person name="Mizubayashi T."/>
            <person name="Mukai Y."/>
            <person name="Nagasaki H."/>
            <person name="Nagata Y."/>
            <person name="Naito S."/>
            <person name="Nakashima M."/>
            <person name="Nakama Y."/>
            <person name="Nakamichi Y."/>
            <person name="Nakamura M."/>
            <person name="Meguro A."/>
            <person name="Negishi M."/>
            <person name="Ohta I."/>
            <person name="Ohta T."/>
            <person name="Okamoto M."/>
            <person name="Ono N."/>
            <person name="Saji S."/>
            <person name="Sakaguchi M."/>
            <person name="Sakai K."/>
            <person name="Shibata M."/>
            <person name="Shimokawa T."/>
            <person name="Song J."/>
            <person name="Takazaki Y."/>
            <person name="Terasawa K."/>
            <person name="Tsugane M."/>
            <person name="Tsuji K."/>
            <person name="Ueda S."/>
            <person name="Waki K."/>
            <person name="Yamagata H."/>
            <person name="Yamamoto M."/>
            <person name="Yamamoto S."/>
            <person name="Yamane H."/>
            <person name="Yoshiki S."/>
            <person name="Yoshihara R."/>
            <person name="Yukawa K."/>
            <person name="Zhong H."/>
            <person name="Yano M."/>
            <person name="Yuan Q."/>
            <person name="Ouyang S."/>
            <person name="Liu J."/>
            <person name="Jones K.M."/>
            <person name="Gansberger K."/>
            <person name="Moffat K."/>
            <person name="Hill J."/>
            <person name="Bera J."/>
            <person name="Fadrosh D."/>
            <person name="Jin S."/>
            <person name="Johri S."/>
            <person name="Kim M."/>
            <person name="Overton L."/>
            <person name="Reardon M."/>
            <person name="Tsitrin T."/>
            <person name="Vuong H."/>
            <person name="Weaver B."/>
            <person name="Ciecko A."/>
            <person name="Tallon L."/>
            <person name="Jackson J."/>
            <person name="Pai G."/>
            <person name="Aken S.V."/>
            <person name="Utterback T."/>
            <person name="Reidmuller S."/>
            <person name="Feldblyum T."/>
            <person name="Hsiao J."/>
            <person name="Zismann V."/>
            <person name="Iobst S."/>
            <person name="de Vazeille A.R."/>
            <person name="Buell C.R."/>
            <person name="Ying K."/>
            <person name="Li Y."/>
            <person name="Lu T."/>
            <person name="Huang Y."/>
            <person name="Zhao Q."/>
            <person name="Feng Q."/>
            <person name="Zhang L."/>
            <person name="Zhu J."/>
            <person name="Weng Q."/>
            <person name="Mu J."/>
            <person name="Lu Y."/>
            <person name="Fan D."/>
            <person name="Liu Y."/>
            <person name="Guan J."/>
            <person name="Zhang Y."/>
            <person name="Yu S."/>
            <person name="Liu X."/>
            <person name="Zhang Y."/>
            <person name="Hong G."/>
            <person name="Han B."/>
            <person name="Choisne N."/>
            <person name="Demange N."/>
            <person name="Orjeda G."/>
            <person name="Samain S."/>
            <person name="Cattolico L."/>
            <person name="Pelletier E."/>
            <person name="Couloux A."/>
            <person name="Segurens B."/>
            <person name="Wincker P."/>
            <person name="D'Hont A."/>
            <person name="Scarpelli C."/>
            <person name="Weissenbach J."/>
            <person name="Salanoubat M."/>
            <person name="Quetier F."/>
            <person name="Yu Y."/>
            <person name="Kim H.R."/>
            <person name="Rambo T."/>
            <person name="Currie J."/>
            <person name="Collura K."/>
            <person name="Luo M."/>
            <person name="Yang T."/>
            <person name="Ammiraju J.S.S."/>
            <person name="Engler F."/>
            <person name="Soderlund C."/>
            <person name="Wing R.A."/>
            <person name="Palmer L.E."/>
            <person name="de la Bastide M."/>
            <person name="Spiegel L."/>
            <person name="Nascimento L."/>
            <person name="Zutavern T."/>
            <person name="O'Shaughnessy A."/>
            <person name="Dike S."/>
            <person name="Dedhia N."/>
            <person name="Preston R."/>
            <person name="Balija V."/>
            <person name="McCombie W.R."/>
            <person name="Chow T."/>
            <person name="Chen H."/>
            <person name="Chung M."/>
            <person name="Chen C."/>
            <person name="Shaw J."/>
            <person name="Wu H."/>
            <person name="Hsiao K."/>
            <person name="Chao Y."/>
            <person name="Chu M."/>
            <person name="Cheng C."/>
            <person name="Hour A."/>
            <person name="Lee P."/>
            <person name="Lin S."/>
            <person name="Lin Y."/>
            <person name="Liou J."/>
            <person name="Liu S."/>
            <person name="Hsing Y."/>
            <person name="Raghuvanshi S."/>
            <person name="Mohanty A."/>
            <person name="Bharti A.K."/>
            <person name="Gaur A."/>
            <person name="Gupta V."/>
            <person name="Kumar D."/>
            <person name="Ravi V."/>
            <person name="Vij S."/>
            <person name="Kapur A."/>
            <person name="Khurana P."/>
            <person name="Khurana P."/>
            <person name="Khurana J.P."/>
            <person name="Tyagi A.K."/>
            <person name="Gaikwad K."/>
            <person name="Singh A."/>
            <person name="Dalal V."/>
            <person name="Srivastava S."/>
            <person name="Dixit A."/>
            <person name="Pal A.K."/>
            <person name="Ghazi I.A."/>
            <person name="Yadav M."/>
            <person name="Pandit A."/>
            <person name="Bhargava A."/>
            <person name="Sureshbabu K."/>
            <person name="Batra K."/>
            <person name="Sharma T.R."/>
            <person name="Mohapatra T."/>
            <person name="Singh N.K."/>
            <person name="Messing J."/>
            <person name="Nelson A.B."/>
            <person name="Fuks G."/>
            <person name="Kavchok S."/>
            <person name="Keizer G."/>
            <person name="Linton E."/>
            <person name="Llaca V."/>
            <person name="Song R."/>
            <person name="Tanyolac B."/>
            <person name="Young S."/>
            <person name="Ho-Il K."/>
            <person name="Hahn J.H."/>
            <person name="Sangsakoo G."/>
            <person name="Vanavichit A."/>
            <person name="de Mattos Luiz.A.T."/>
            <person name="Zimmer P.D."/>
            <person name="Malone G."/>
            <person name="Dellagostin O."/>
            <person name="de Oliveira A.C."/>
            <person name="Bevan M."/>
            <person name="Bancroft I."/>
            <person name="Minx P."/>
            <person name="Cordum H."/>
            <person name="Wilson R."/>
            <person name="Cheng Z."/>
            <person name="Jin W."/>
            <person name="Jiang J."/>
            <person name="Leong S.A."/>
            <person name="Iwama H."/>
            <person name="Gojobori T."/>
            <person name="Itoh T."/>
            <person name="Niimura Y."/>
            <person name="Fujii Y."/>
            <person name="Habara T."/>
            <person name="Sakai H."/>
            <person name="Sato Y."/>
            <person name="Wilson G."/>
            <person name="Kumar K."/>
            <person name="McCouch S."/>
            <person name="Juretic N."/>
            <person name="Hoen D."/>
            <person name="Wright S."/>
            <person name="Bruskiewich R."/>
            <person name="Bureau T."/>
            <person name="Miyao A."/>
            <person name="Hirochika H."/>
            <person name="Nishikawa T."/>
            <person name="Kadowaki K."/>
            <person name="Sugiura M."/>
            <person name="Burr B."/>
            <person name="Sasaki T."/>
        </authorList>
    </citation>
    <scope>NUCLEOTIDE SEQUENCE [LARGE SCALE GENOMIC DNA]</scope>
    <source>
        <strain evidence="3">cv. Nipponbare</strain>
    </source>
</reference>
<sequence>MSILEAVVAIHQKKETIHPFIRRRRCGGVPGPREEDEEKRSERRRWRWSLVILALWIPADVRGHGGDVRRVGTAVERESSIDEVEVVVKTTSRWRQIRCRGSASWRAGRRRGRTAERASSDGGEEGGEDEAVRERWRRWRGWQRASGGDGGEDGVEGEAAAVEMAERASGDGGDGGEGEVARARR</sequence>
<feature type="region of interest" description="Disordered" evidence="1">
    <location>
        <begin position="105"/>
        <end position="185"/>
    </location>
</feature>
<proteinExistence type="predicted"/>
<evidence type="ECO:0000313" key="2">
    <source>
        <dbReference type="EMBL" id="BAD62032.1"/>
    </source>
</evidence>
<evidence type="ECO:0000313" key="3">
    <source>
        <dbReference type="Proteomes" id="UP000000763"/>
    </source>
</evidence>
<name>Q5Z5M2_ORYSJ</name>
<organism evidence="2 3">
    <name type="scientific">Oryza sativa subsp. japonica</name>
    <name type="common">Rice</name>
    <dbReference type="NCBI Taxonomy" id="39947"/>
    <lineage>
        <taxon>Eukaryota</taxon>
        <taxon>Viridiplantae</taxon>
        <taxon>Streptophyta</taxon>
        <taxon>Embryophyta</taxon>
        <taxon>Tracheophyta</taxon>
        <taxon>Spermatophyta</taxon>
        <taxon>Magnoliopsida</taxon>
        <taxon>Liliopsida</taxon>
        <taxon>Poales</taxon>
        <taxon>Poaceae</taxon>
        <taxon>BOP clade</taxon>
        <taxon>Oryzoideae</taxon>
        <taxon>Oryzeae</taxon>
        <taxon>Oryzinae</taxon>
        <taxon>Oryza</taxon>
        <taxon>Oryza sativa</taxon>
    </lineage>
</organism>
<reference evidence="3" key="2">
    <citation type="journal article" date="2008" name="Nucleic Acids Res.">
        <title>The rice annotation project database (RAP-DB): 2008 update.</title>
        <authorList>
            <consortium name="The rice annotation project (RAP)"/>
        </authorList>
    </citation>
    <scope>GENOME REANNOTATION</scope>
    <source>
        <strain evidence="3">cv. Nipponbare</strain>
    </source>
</reference>
<dbReference type="Proteomes" id="UP000000763">
    <property type="component" value="Chromosome 6"/>
</dbReference>
<protein>
    <submittedName>
        <fullName evidence="2">Uncharacterized protein</fullName>
    </submittedName>
</protein>
<gene>
    <name evidence="2" type="primary">B1077E08.27</name>
</gene>
<dbReference type="EMBL" id="AP005646">
    <property type="protein sequence ID" value="BAD62032.1"/>
    <property type="molecule type" value="Genomic_DNA"/>
</dbReference>